<accession>A0A9P6WP50</accession>
<keyword evidence="1" id="KW-0472">Membrane</keyword>
<organism evidence="3 4">
    <name type="scientific">Pichia californica</name>
    <dbReference type="NCBI Taxonomy" id="460514"/>
    <lineage>
        <taxon>Eukaryota</taxon>
        <taxon>Fungi</taxon>
        <taxon>Dikarya</taxon>
        <taxon>Ascomycota</taxon>
        <taxon>Saccharomycotina</taxon>
        <taxon>Pichiomycetes</taxon>
        <taxon>Pichiales</taxon>
        <taxon>Pichiaceae</taxon>
        <taxon>Pichia</taxon>
    </lineage>
</organism>
<dbReference type="AlphaFoldDB" id="A0A9P6WP50"/>
<dbReference type="SUPFAM" id="SSF48317">
    <property type="entry name" value="Acid phosphatase/Vanadium-dependent haloperoxidase"/>
    <property type="match status" value="1"/>
</dbReference>
<dbReference type="Gene3D" id="1.20.144.10">
    <property type="entry name" value="Phosphatidic acid phosphatase type 2/haloperoxidase"/>
    <property type="match status" value="1"/>
</dbReference>
<keyword evidence="1" id="KW-0812">Transmembrane</keyword>
<dbReference type="Pfam" id="PF01569">
    <property type="entry name" value="PAP2"/>
    <property type="match status" value="1"/>
</dbReference>
<sequence length="160" mass="19074">MVSRELEPCLFAFGHVINDIISTIFKKIVKFPRPINGQIFKNDSGLEWGMPSSHTQFMAFWFIYINLSYIQNWPYYKLNFFWKLIFTYSTLLIVTLVILSRIIFEYHNINQIIVGLLLGTTLSTIYFIIISIFREYGIFDYILNYSIFKWWGMKDGFGRD</sequence>
<proteinExistence type="predicted"/>
<dbReference type="PANTHER" id="PTHR14969:SF59">
    <property type="entry name" value="DOLICHYLDIPHOSPHATASE"/>
    <property type="match status" value="1"/>
</dbReference>
<dbReference type="GO" id="GO:0006629">
    <property type="term" value="P:lipid metabolic process"/>
    <property type="evidence" value="ECO:0007669"/>
    <property type="project" value="UniProtKB-ARBA"/>
</dbReference>
<dbReference type="Proteomes" id="UP000697127">
    <property type="component" value="Unassembled WGS sequence"/>
</dbReference>
<keyword evidence="1" id="KW-1133">Transmembrane helix</keyword>
<evidence type="ECO:0000259" key="2">
    <source>
        <dbReference type="SMART" id="SM00014"/>
    </source>
</evidence>
<protein>
    <recommendedName>
        <fullName evidence="2">Phosphatidic acid phosphatase type 2/haloperoxidase domain-containing protein</fullName>
    </recommendedName>
</protein>
<gene>
    <name evidence="3" type="ORF">C6P40_002510</name>
</gene>
<name>A0A9P6WP50_9ASCO</name>
<evidence type="ECO:0000313" key="3">
    <source>
        <dbReference type="EMBL" id="KAG0690521.1"/>
    </source>
</evidence>
<evidence type="ECO:0000256" key="1">
    <source>
        <dbReference type="SAM" id="Phobius"/>
    </source>
</evidence>
<keyword evidence="4" id="KW-1185">Reference proteome</keyword>
<dbReference type="SMART" id="SM00014">
    <property type="entry name" value="acidPPc"/>
    <property type="match status" value="1"/>
</dbReference>
<feature type="domain" description="Phosphatidic acid phosphatase type 2/haloperoxidase" evidence="2">
    <location>
        <begin position="8"/>
        <end position="127"/>
    </location>
</feature>
<comment type="caution">
    <text evidence="3">The sequence shown here is derived from an EMBL/GenBank/DDBJ whole genome shotgun (WGS) entry which is preliminary data.</text>
</comment>
<dbReference type="EMBL" id="PUHW01000028">
    <property type="protein sequence ID" value="KAG0690521.1"/>
    <property type="molecule type" value="Genomic_DNA"/>
</dbReference>
<dbReference type="GO" id="GO:0042392">
    <property type="term" value="F:sphingosine-1-phosphate phosphatase activity"/>
    <property type="evidence" value="ECO:0007669"/>
    <property type="project" value="TreeGrafter"/>
</dbReference>
<feature type="transmembrane region" description="Helical" evidence="1">
    <location>
        <begin position="112"/>
        <end position="133"/>
    </location>
</feature>
<evidence type="ECO:0000313" key="4">
    <source>
        <dbReference type="Proteomes" id="UP000697127"/>
    </source>
</evidence>
<reference evidence="3" key="1">
    <citation type="submission" date="2020-11" db="EMBL/GenBank/DDBJ databases">
        <title>Kefir isolates.</title>
        <authorList>
            <person name="Marcisauskas S."/>
            <person name="Kim Y."/>
            <person name="Blasche S."/>
        </authorList>
    </citation>
    <scope>NUCLEOTIDE SEQUENCE</scope>
    <source>
        <strain evidence="3">Olga-1</strain>
    </source>
</reference>
<dbReference type="PANTHER" id="PTHR14969">
    <property type="entry name" value="SPHINGOSINE-1-PHOSPHATE PHOSPHOHYDROLASE"/>
    <property type="match status" value="1"/>
</dbReference>
<feature type="transmembrane region" description="Helical" evidence="1">
    <location>
        <begin position="57"/>
        <end position="74"/>
    </location>
</feature>
<feature type="transmembrane region" description="Helical" evidence="1">
    <location>
        <begin position="80"/>
        <end position="100"/>
    </location>
</feature>
<dbReference type="InterPro" id="IPR000326">
    <property type="entry name" value="PAP2/HPO"/>
</dbReference>
<dbReference type="OrthoDB" id="302705at2759"/>
<dbReference type="InterPro" id="IPR036938">
    <property type="entry name" value="PAP2/HPO_sf"/>
</dbReference>